<dbReference type="Proteomes" id="UP000829196">
    <property type="component" value="Unassembled WGS sequence"/>
</dbReference>
<dbReference type="InterPro" id="IPR043502">
    <property type="entry name" value="DNA/RNA_pol_sf"/>
</dbReference>
<comment type="caution">
    <text evidence="2">The sequence shown here is derived from an EMBL/GenBank/DDBJ whole genome shotgun (WGS) entry which is preliminary data.</text>
</comment>
<dbReference type="SMR" id="A0A8T3BD55"/>
<dbReference type="EMBL" id="JAGYWB010000010">
    <property type="protein sequence ID" value="KAI0507349.1"/>
    <property type="molecule type" value="Genomic_DNA"/>
</dbReference>
<dbReference type="InterPro" id="IPR000477">
    <property type="entry name" value="RT_dom"/>
</dbReference>
<evidence type="ECO:0000259" key="1">
    <source>
        <dbReference type="PROSITE" id="PS50878"/>
    </source>
</evidence>
<proteinExistence type="predicted"/>
<dbReference type="OrthoDB" id="694708at2759"/>
<reference evidence="2" key="1">
    <citation type="journal article" date="2022" name="Front. Genet.">
        <title>Chromosome-Scale Assembly of the Dendrobium nobile Genome Provides Insights Into the Molecular Mechanism of the Biosynthesis of the Medicinal Active Ingredient of Dendrobium.</title>
        <authorList>
            <person name="Xu Q."/>
            <person name="Niu S.-C."/>
            <person name="Li K.-L."/>
            <person name="Zheng P.-J."/>
            <person name="Zhang X.-J."/>
            <person name="Jia Y."/>
            <person name="Liu Y."/>
            <person name="Niu Y.-X."/>
            <person name="Yu L.-H."/>
            <person name="Chen D.-F."/>
            <person name="Zhang G.-Q."/>
        </authorList>
    </citation>
    <scope>NUCLEOTIDE SEQUENCE</scope>
    <source>
        <tissue evidence="2">Leaf</tissue>
    </source>
</reference>
<dbReference type="AlphaFoldDB" id="A0A8T3BD55"/>
<dbReference type="SUPFAM" id="SSF56672">
    <property type="entry name" value="DNA/RNA polymerases"/>
    <property type="match status" value="1"/>
</dbReference>
<dbReference type="PROSITE" id="PS50878">
    <property type="entry name" value="RT_POL"/>
    <property type="match status" value="1"/>
</dbReference>
<protein>
    <recommendedName>
        <fullName evidence="1">Reverse transcriptase domain-containing protein</fullName>
    </recommendedName>
</protein>
<accession>A0A8T3BD55</accession>
<evidence type="ECO:0000313" key="3">
    <source>
        <dbReference type="Proteomes" id="UP000829196"/>
    </source>
</evidence>
<sequence>MLPHIIYNSQAGFISTRYFTDNILLSAKILKEFKAGNNLFCAKLDIRKAFDYLSRDFLLDRQKLKCFPNLFIKYIKGCISNIYFSICINGSLEGFFKSTSGRHQGCPLSPLLFYIAMNGISCYL</sequence>
<gene>
    <name evidence="2" type="ORF">KFK09_013471</name>
</gene>
<dbReference type="Pfam" id="PF00078">
    <property type="entry name" value="RVT_1"/>
    <property type="match status" value="1"/>
</dbReference>
<evidence type="ECO:0000313" key="2">
    <source>
        <dbReference type="EMBL" id="KAI0507349.1"/>
    </source>
</evidence>
<dbReference type="PANTHER" id="PTHR31635:SF196">
    <property type="entry name" value="REVERSE TRANSCRIPTASE DOMAIN-CONTAINING PROTEIN-RELATED"/>
    <property type="match status" value="1"/>
</dbReference>
<keyword evidence="3" id="KW-1185">Reference proteome</keyword>
<organism evidence="2 3">
    <name type="scientific">Dendrobium nobile</name>
    <name type="common">Orchid</name>
    <dbReference type="NCBI Taxonomy" id="94219"/>
    <lineage>
        <taxon>Eukaryota</taxon>
        <taxon>Viridiplantae</taxon>
        <taxon>Streptophyta</taxon>
        <taxon>Embryophyta</taxon>
        <taxon>Tracheophyta</taxon>
        <taxon>Spermatophyta</taxon>
        <taxon>Magnoliopsida</taxon>
        <taxon>Liliopsida</taxon>
        <taxon>Asparagales</taxon>
        <taxon>Orchidaceae</taxon>
        <taxon>Epidendroideae</taxon>
        <taxon>Malaxideae</taxon>
        <taxon>Dendrobiinae</taxon>
        <taxon>Dendrobium</taxon>
    </lineage>
</organism>
<dbReference type="PANTHER" id="PTHR31635">
    <property type="entry name" value="REVERSE TRANSCRIPTASE DOMAIN-CONTAINING PROTEIN-RELATED"/>
    <property type="match status" value="1"/>
</dbReference>
<feature type="domain" description="Reverse transcriptase" evidence="1">
    <location>
        <begin position="1"/>
        <end position="124"/>
    </location>
</feature>
<name>A0A8T3BD55_DENNO</name>